<dbReference type="PANTHER" id="PTHR43798">
    <property type="entry name" value="MONOACYLGLYCEROL LIPASE"/>
    <property type="match status" value="1"/>
</dbReference>
<sequence>MSEAARLHAIERGGGEKPPLVFLHGFDGQAEAFRDIVQVFAEEGRRCLAFDLPGHGRSREFPGFGPPKVAARAVLAELAARKIAKAHFVGHSMGGAVACLSALFEPARALSLTLLAPGGFGPEIDAEKIRAMMDATSEANLIAALRAMVAEGFTVSPDMARHCSDRAGRAEIRTVFDLLFSTGEQGVLPLEAVAATGVAIEVLWGEADTVTPVSQSKQLPPQFYVRRLQDAGHMLTLEAPSESVAAIRRAIARGEGA</sequence>
<name>A0ABS4BFE3_9HYPH</name>
<keyword evidence="2" id="KW-0378">Hydrolase</keyword>
<feature type="domain" description="AB hydrolase-1" evidence="1">
    <location>
        <begin position="20"/>
        <end position="246"/>
    </location>
</feature>
<organism evidence="2 3">
    <name type="scientific">Jiella mangrovi</name>
    <dbReference type="NCBI Taxonomy" id="2821407"/>
    <lineage>
        <taxon>Bacteria</taxon>
        <taxon>Pseudomonadati</taxon>
        <taxon>Pseudomonadota</taxon>
        <taxon>Alphaproteobacteria</taxon>
        <taxon>Hyphomicrobiales</taxon>
        <taxon>Aurantimonadaceae</taxon>
        <taxon>Jiella</taxon>
    </lineage>
</organism>
<dbReference type="PANTHER" id="PTHR43798:SF33">
    <property type="entry name" value="HYDROLASE, PUTATIVE (AFU_ORTHOLOGUE AFUA_2G14860)-RELATED"/>
    <property type="match status" value="1"/>
</dbReference>
<evidence type="ECO:0000259" key="1">
    <source>
        <dbReference type="Pfam" id="PF12697"/>
    </source>
</evidence>
<dbReference type="Gene3D" id="3.40.50.1820">
    <property type="entry name" value="alpha/beta hydrolase"/>
    <property type="match status" value="1"/>
</dbReference>
<evidence type="ECO:0000313" key="3">
    <source>
        <dbReference type="Proteomes" id="UP000678276"/>
    </source>
</evidence>
<dbReference type="InterPro" id="IPR000073">
    <property type="entry name" value="AB_hydrolase_1"/>
</dbReference>
<proteinExistence type="predicted"/>
<comment type="caution">
    <text evidence="2">The sequence shown here is derived from an EMBL/GenBank/DDBJ whole genome shotgun (WGS) entry which is preliminary data.</text>
</comment>
<gene>
    <name evidence="2" type="ORF">J6595_04750</name>
</gene>
<dbReference type="GO" id="GO:0016787">
    <property type="term" value="F:hydrolase activity"/>
    <property type="evidence" value="ECO:0007669"/>
    <property type="project" value="UniProtKB-KW"/>
</dbReference>
<dbReference type="PRINTS" id="PR00111">
    <property type="entry name" value="ABHYDROLASE"/>
</dbReference>
<keyword evidence="3" id="KW-1185">Reference proteome</keyword>
<protein>
    <submittedName>
        <fullName evidence="2">Alpha/beta fold hydrolase</fullName>
    </submittedName>
</protein>
<dbReference type="InterPro" id="IPR029058">
    <property type="entry name" value="AB_hydrolase_fold"/>
</dbReference>
<dbReference type="SUPFAM" id="SSF53474">
    <property type="entry name" value="alpha/beta-Hydrolases"/>
    <property type="match status" value="1"/>
</dbReference>
<dbReference type="InterPro" id="IPR050266">
    <property type="entry name" value="AB_hydrolase_sf"/>
</dbReference>
<reference evidence="2 3" key="1">
    <citation type="submission" date="2021-04" db="EMBL/GenBank/DDBJ databases">
        <title>Whole genome sequence of Jiella sp. KSK16Y-1.</title>
        <authorList>
            <person name="Tuo L."/>
        </authorList>
    </citation>
    <scope>NUCLEOTIDE SEQUENCE [LARGE SCALE GENOMIC DNA]</scope>
    <source>
        <strain evidence="2 3">KSK16Y-1</strain>
    </source>
</reference>
<evidence type="ECO:0000313" key="2">
    <source>
        <dbReference type="EMBL" id="MBP0614886.1"/>
    </source>
</evidence>
<dbReference type="EMBL" id="JAGJCF010000002">
    <property type="protein sequence ID" value="MBP0614886.1"/>
    <property type="molecule type" value="Genomic_DNA"/>
</dbReference>
<dbReference type="RefSeq" id="WP_209593284.1">
    <property type="nucleotide sequence ID" value="NZ_JAGJCF010000002.1"/>
</dbReference>
<dbReference type="Pfam" id="PF12697">
    <property type="entry name" value="Abhydrolase_6"/>
    <property type="match status" value="1"/>
</dbReference>
<accession>A0ABS4BFE3</accession>
<dbReference type="Proteomes" id="UP000678276">
    <property type="component" value="Unassembled WGS sequence"/>
</dbReference>